<dbReference type="EMBL" id="MEYK01000038">
    <property type="protein sequence ID" value="OGD24609.1"/>
    <property type="molecule type" value="Genomic_DNA"/>
</dbReference>
<proteinExistence type="predicted"/>
<protein>
    <submittedName>
        <fullName evidence="1">Uncharacterized protein</fullName>
    </submittedName>
</protein>
<reference evidence="1 2" key="1">
    <citation type="journal article" date="2016" name="Nat. Commun.">
        <title>Thousands of microbial genomes shed light on interconnected biogeochemical processes in an aquifer system.</title>
        <authorList>
            <person name="Anantharaman K."/>
            <person name="Brown C.T."/>
            <person name="Hug L.A."/>
            <person name="Sharon I."/>
            <person name="Castelle C.J."/>
            <person name="Probst A.J."/>
            <person name="Thomas B.C."/>
            <person name="Singh A."/>
            <person name="Wilkins M.J."/>
            <person name="Karaoz U."/>
            <person name="Brodie E.L."/>
            <person name="Williams K.H."/>
            <person name="Hubbard S.S."/>
            <person name="Banfield J.F."/>
        </authorList>
    </citation>
    <scope>NUCLEOTIDE SEQUENCE [LARGE SCALE GENOMIC DNA]</scope>
</reference>
<evidence type="ECO:0000313" key="2">
    <source>
        <dbReference type="Proteomes" id="UP000176431"/>
    </source>
</evidence>
<name>A0A1F5B1W5_9BACT</name>
<evidence type="ECO:0000313" key="1">
    <source>
        <dbReference type="EMBL" id="OGD24609.1"/>
    </source>
</evidence>
<organism evidence="1 2">
    <name type="scientific">Candidatus Azambacteria bacterium RIFCSPHIGHO2_01_FULL_40_24</name>
    <dbReference type="NCBI Taxonomy" id="1797301"/>
    <lineage>
        <taxon>Bacteria</taxon>
        <taxon>Candidatus Azamiibacteriota</taxon>
    </lineage>
</organism>
<gene>
    <name evidence="1" type="ORF">A2819_00015</name>
</gene>
<sequence length="144" mass="16490">MNMRGLELEETGHGIYLVKGVPLPHHPSELAKGMIPGALENHVFEEVVAIVVGVSIAYDAWCAVEWERLRERLKERADENRYQARKSAIERLIEAGFLLRSRWRRGWRSFLDAFTPDAIYPAPCLIEMLFAHQQDFSKPTDNAA</sequence>
<dbReference type="AlphaFoldDB" id="A0A1F5B1W5"/>
<accession>A0A1F5B1W5</accession>
<comment type="caution">
    <text evidence="1">The sequence shown here is derived from an EMBL/GenBank/DDBJ whole genome shotgun (WGS) entry which is preliminary data.</text>
</comment>
<dbReference type="Proteomes" id="UP000176431">
    <property type="component" value="Unassembled WGS sequence"/>
</dbReference>